<evidence type="ECO:0000313" key="1">
    <source>
        <dbReference type="EMBL" id="GBP91447.1"/>
    </source>
</evidence>
<accession>A0A4C1ZXU5</accession>
<name>A0A4C1ZXU5_EUMVA</name>
<sequence>MDISRNKYITGGLFGAGASARRAARGGGPHHYNNLRNRTGTILERNAPVAITGEQKKNEGAAAPRLGTRQMQIRGSAEGEMHSLIPSGRGLTRPPPGVGERIHIKTGEFLYQIEPAAKDVTMAGAGVRAGGHTRRRAGGQMLALPLTMSPAPGVVAYLQPKIEVVHGDF</sequence>
<organism evidence="1 2">
    <name type="scientific">Eumeta variegata</name>
    <name type="common">Bagworm moth</name>
    <name type="synonym">Eumeta japonica</name>
    <dbReference type="NCBI Taxonomy" id="151549"/>
    <lineage>
        <taxon>Eukaryota</taxon>
        <taxon>Metazoa</taxon>
        <taxon>Ecdysozoa</taxon>
        <taxon>Arthropoda</taxon>
        <taxon>Hexapoda</taxon>
        <taxon>Insecta</taxon>
        <taxon>Pterygota</taxon>
        <taxon>Neoptera</taxon>
        <taxon>Endopterygota</taxon>
        <taxon>Lepidoptera</taxon>
        <taxon>Glossata</taxon>
        <taxon>Ditrysia</taxon>
        <taxon>Tineoidea</taxon>
        <taxon>Psychidae</taxon>
        <taxon>Oiketicinae</taxon>
        <taxon>Eumeta</taxon>
    </lineage>
</organism>
<dbReference type="EMBL" id="BGZK01002171">
    <property type="protein sequence ID" value="GBP91447.1"/>
    <property type="molecule type" value="Genomic_DNA"/>
</dbReference>
<keyword evidence="2" id="KW-1185">Reference proteome</keyword>
<comment type="caution">
    <text evidence="1">The sequence shown here is derived from an EMBL/GenBank/DDBJ whole genome shotgun (WGS) entry which is preliminary data.</text>
</comment>
<dbReference type="AlphaFoldDB" id="A0A4C1ZXU5"/>
<protein>
    <submittedName>
        <fullName evidence="1">Uncharacterized protein</fullName>
    </submittedName>
</protein>
<proteinExistence type="predicted"/>
<dbReference type="Proteomes" id="UP000299102">
    <property type="component" value="Unassembled WGS sequence"/>
</dbReference>
<reference evidence="1 2" key="1">
    <citation type="journal article" date="2019" name="Commun. Biol.">
        <title>The bagworm genome reveals a unique fibroin gene that provides high tensile strength.</title>
        <authorList>
            <person name="Kono N."/>
            <person name="Nakamura H."/>
            <person name="Ohtoshi R."/>
            <person name="Tomita M."/>
            <person name="Numata K."/>
            <person name="Arakawa K."/>
        </authorList>
    </citation>
    <scope>NUCLEOTIDE SEQUENCE [LARGE SCALE GENOMIC DNA]</scope>
</reference>
<gene>
    <name evidence="1" type="ORF">EVAR_68538_1</name>
</gene>
<evidence type="ECO:0000313" key="2">
    <source>
        <dbReference type="Proteomes" id="UP000299102"/>
    </source>
</evidence>